<dbReference type="Pfam" id="PF09297">
    <property type="entry name" value="Zn_ribbon_NUD"/>
    <property type="match status" value="1"/>
</dbReference>
<feature type="compositionally biased region" description="Basic and acidic residues" evidence="7">
    <location>
        <begin position="14"/>
        <end position="23"/>
    </location>
</feature>
<keyword evidence="4 9" id="KW-0378">Hydrolase</keyword>
<dbReference type="InterPro" id="IPR049734">
    <property type="entry name" value="NudC-like_C"/>
</dbReference>
<dbReference type="Pfam" id="PF00293">
    <property type="entry name" value="NUDIX"/>
    <property type="match status" value="1"/>
</dbReference>
<dbReference type="PROSITE" id="PS51462">
    <property type="entry name" value="NUDIX"/>
    <property type="match status" value="1"/>
</dbReference>
<sequence length="318" mass="34427">MTEPNAFTGAALDRAGDSRRRDPSWVAEQQAHPAARAVVAGDRGLRVVDGRLELVPLTDLNGAYPYLLGLDGRGPLFAVDEDPLREGRVPMVGSGGVRGEPPTGAGGDRLSLRQAAARLSQAEGGLAAYTAALLNWHRRHRFCSACGHQSDIVEAGLTRHCPNCGTEHHPRTDPVVIMLVTDGADRLLLGRQASWPDGRYSALAGFVEPGEGLEEAVAREVREEAGVIVARPRYVDSQPWPFPASLMLGFSAPYESGEARIQDDELQDVRWFERAEIQRAAAAPDDEDWGTPGDPGGPLRLPPSLAIARRLIDRWLTE</sequence>
<gene>
    <name evidence="9" type="primary">nudC</name>
    <name evidence="9" type="ORF">OM076_27375</name>
</gene>
<dbReference type="EC" id="3.6.1.22" evidence="2"/>
<dbReference type="InterPro" id="IPR050241">
    <property type="entry name" value="NAD-cap_RNA_hydrolase_NudC"/>
</dbReference>
<dbReference type="InterPro" id="IPR000086">
    <property type="entry name" value="NUDIX_hydrolase_dom"/>
</dbReference>
<dbReference type="NCBIfam" id="NF001299">
    <property type="entry name" value="PRK00241.1"/>
    <property type="match status" value="1"/>
</dbReference>
<keyword evidence="10" id="KW-1185">Reference proteome</keyword>
<evidence type="ECO:0000256" key="3">
    <source>
        <dbReference type="ARBA" id="ARBA00022723"/>
    </source>
</evidence>
<protein>
    <recommendedName>
        <fullName evidence="2">NAD(+) diphosphatase</fullName>
        <ecNumber evidence="2">3.6.1.22</ecNumber>
    </recommendedName>
</protein>
<evidence type="ECO:0000256" key="5">
    <source>
        <dbReference type="ARBA" id="ARBA00022842"/>
    </source>
</evidence>
<dbReference type="Gene3D" id="3.90.79.10">
    <property type="entry name" value="Nucleoside Triphosphate Pyrophosphohydrolase"/>
    <property type="match status" value="1"/>
</dbReference>
<dbReference type="SUPFAM" id="SSF55811">
    <property type="entry name" value="Nudix"/>
    <property type="match status" value="1"/>
</dbReference>
<keyword evidence="3" id="KW-0479">Metal-binding</keyword>
<evidence type="ECO:0000256" key="7">
    <source>
        <dbReference type="SAM" id="MobiDB-lite"/>
    </source>
</evidence>
<dbReference type="InterPro" id="IPR015797">
    <property type="entry name" value="NUDIX_hydrolase-like_dom_sf"/>
</dbReference>
<dbReference type="GO" id="GO:0006742">
    <property type="term" value="P:NADP+ catabolic process"/>
    <property type="evidence" value="ECO:0007669"/>
    <property type="project" value="TreeGrafter"/>
</dbReference>
<dbReference type="Gene3D" id="3.90.79.20">
    <property type="match status" value="1"/>
</dbReference>
<dbReference type="GO" id="GO:0019677">
    <property type="term" value="P:NAD+ catabolic process"/>
    <property type="evidence" value="ECO:0007669"/>
    <property type="project" value="TreeGrafter"/>
</dbReference>
<dbReference type="CDD" id="cd03429">
    <property type="entry name" value="NUDIX_NADH_pyrophosphatase_Nudt13"/>
    <property type="match status" value="1"/>
</dbReference>
<comment type="cofactor">
    <cofactor evidence="1">
        <name>Mg(2+)</name>
        <dbReference type="ChEBI" id="CHEBI:18420"/>
    </cofactor>
</comment>
<name>A0A9X3S2Y6_9ACTN</name>
<dbReference type="GO" id="GO:0046872">
    <property type="term" value="F:metal ion binding"/>
    <property type="evidence" value="ECO:0007669"/>
    <property type="project" value="UniProtKB-KW"/>
</dbReference>
<evidence type="ECO:0000313" key="10">
    <source>
        <dbReference type="Proteomes" id="UP001149140"/>
    </source>
</evidence>
<evidence type="ECO:0000313" key="9">
    <source>
        <dbReference type="EMBL" id="MDA0164024.1"/>
    </source>
</evidence>
<dbReference type="GO" id="GO:0005829">
    <property type="term" value="C:cytosol"/>
    <property type="evidence" value="ECO:0007669"/>
    <property type="project" value="TreeGrafter"/>
</dbReference>
<evidence type="ECO:0000256" key="6">
    <source>
        <dbReference type="ARBA" id="ARBA00023027"/>
    </source>
</evidence>
<evidence type="ECO:0000259" key="8">
    <source>
        <dbReference type="PROSITE" id="PS51462"/>
    </source>
</evidence>
<keyword evidence="5" id="KW-0460">Magnesium</keyword>
<dbReference type="InterPro" id="IPR015376">
    <property type="entry name" value="Znr_NADH_PPase"/>
</dbReference>
<accession>A0A9X3S2Y6</accession>
<dbReference type="GO" id="GO:0035529">
    <property type="term" value="F:NADH pyrophosphatase activity"/>
    <property type="evidence" value="ECO:0007669"/>
    <property type="project" value="TreeGrafter"/>
</dbReference>
<feature type="region of interest" description="Disordered" evidence="7">
    <location>
        <begin position="1"/>
        <end position="30"/>
    </location>
</feature>
<evidence type="ECO:0000256" key="1">
    <source>
        <dbReference type="ARBA" id="ARBA00001946"/>
    </source>
</evidence>
<dbReference type="PANTHER" id="PTHR42904:SF8">
    <property type="entry name" value="NAD(+) DIPHOSPHATASE"/>
    <property type="match status" value="1"/>
</dbReference>
<feature type="domain" description="Nudix hydrolase" evidence="8">
    <location>
        <begin position="170"/>
        <end position="296"/>
    </location>
</feature>
<dbReference type="InterPro" id="IPR020084">
    <property type="entry name" value="NUDIX_hydrolase_CS"/>
</dbReference>
<comment type="caution">
    <text evidence="9">The sequence shown here is derived from an EMBL/GenBank/DDBJ whole genome shotgun (WGS) entry which is preliminary data.</text>
</comment>
<keyword evidence="6" id="KW-0520">NAD</keyword>
<dbReference type="PANTHER" id="PTHR42904">
    <property type="entry name" value="NUDIX HYDROLASE, NUDC SUBFAMILY"/>
    <property type="match status" value="1"/>
</dbReference>
<dbReference type="EMBL" id="JAPDOD010000029">
    <property type="protein sequence ID" value="MDA0164024.1"/>
    <property type="molecule type" value="Genomic_DNA"/>
</dbReference>
<dbReference type="Proteomes" id="UP001149140">
    <property type="component" value="Unassembled WGS sequence"/>
</dbReference>
<evidence type="ECO:0000256" key="2">
    <source>
        <dbReference type="ARBA" id="ARBA00012381"/>
    </source>
</evidence>
<dbReference type="Pfam" id="PF09296">
    <property type="entry name" value="NUDIX-like"/>
    <property type="match status" value="1"/>
</dbReference>
<dbReference type="AlphaFoldDB" id="A0A9X3S2Y6"/>
<evidence type="ECO:0000256" key="4">
    <source>
        <dbReference type="ARBA" id="ARBA00022801"/>
    </source>
</evidence>
<proteinExistence type="predicted"/>
<dbReference type="InterPro" id="IPR015375">
    <property type="entry name" value="NADH_PPase-like_N"/>
</dbReference>
<reference evidence="9" key="1">
    <citation type="submission" date="2022-10" db="EMBL/GenBank/DDBJ databases">
        <title>The WGS of Solirubrobacter ginsenosidimutans DSM 21036.</title>
        <authorList>
            <person name="Jiang Z."/>
        </authorList>
    </citation>
    <scope>NUCLEOTIDE SEQUENCE</scope>
    <source>
        <strain evidence="9">DSM 21036</strain>
    </source>
</reference>
<dbReference type="PROSITE" id="PS00893">
    <property type="entry name" value="NUDIX_BOX"/>
    <property type="match status" value="1"/>
</dbReference>
<dbReference type="RefSeq" id="WP_270043272.1">
    <property type="nucleotide sequence ID" value="NZ_JAPDOD010000029.1"/>
</dbReference>
<feature type="region of interest" description="Disordered" evidence="7">
    <location>
        <begin position="281"/>
        <end position="301"/>
    </location>
</feature>
<organism evidence="9 10">
    <name type="scientific">Solirubrobacter ginsenosidimutans</name>
    <dbReference type="NCBI Taxonomy" id="490573"/>
    <lineage>
        <taxon>Bacteria</taxon>
        <taxon>Bacillati</taxon>
        <taxon>Actinomycetota</taxon>
        <taxon>Thermoleophilia</taxon>
        <taxon>Solirubrobacterales</taxon>
        <taxon>Solirubrobacteraceae</taxon>
        <taxon>Solirubrobacter</taxon>
    </lineage>
</organism>